<evidence type="ECO:0000256" key="13">
    <source>
        <dbReference type="RuleBase" id="RU003785"/>
    </source>
</evidence>
<dbReference type="SUPFAM" id="SSF52540">
    <property type="entry name" value="P-loop containing nucleoside triphosphate hydrolases"/>
    <property type="match status" value="2"/>
</dbReference>
<dbReference type="GO" id="GO:0052381">
    <property type="term" value="F:tRNA dimethylallyltransferase activity"/>
    <property type="evidence" value="ECO:0007669"/>
    <property type="project" value="UniProtKB-UniRule"/>
</dbReference>
<keyword evidence="7 10" id="KW-0067">ATP-binding</keyword>
<evidence type="ECO:0000256" key="9">
    <source>
        <dbReference type="ARBA" id="ARBA00049563"/>
    </source>
</evidence>
<comment type="subunit">
    <text evidence="10">Monomer.</text>
</comment>
<feature type="region of interest" description="Interaction with substrate tRNA" evidence="10">
    <location>
        <begin position="36"/>
        <end position="39"/>
    </location>
</feature>
<evidence type="ECO:0000256" key="5">
    <source>
        <dbReference type="ARBA" id="ARBA00022694"/>
    </source>
</evidence>
<evidence type="ECO:0000256" key="7">
    <source>
        <dbReference type="ARBA" id="ARBA00022840"/>
    </source>
</evidence>
<dbReference type="PANTHER" id="PTHR11088">
    <property type="entry name" value="TRNA DIMETHYLALLYLTRANSFERASE"/>
    <property type="match status" value="1"/>
</dbReference>
<comment type="caution">
    <text evidence="10">Lacks conserved residue(s) required for the propagation of feature annotation.</text>
</comment>
<name>A0A1G6MG66_9FIRM</name>
<keyword evidence="15" id="KW-1185">Reference proteome</keyword>
<keyword evidence="6 10" id="KW-0547">Nucleotide-binding</keyword>
<evidence type="ECO:0000256" key="8">
    <source>
        <dbReference type="ARBA" id="ARBA00022842"/>
    </source>
</evidence>
<evidence type="ECO:0000256" key="12">
    <source>
        <dbReference type="RuleBase" id="RU003784"/>
    </source>
</evidence>
<dbReference type="NCBIfam" id="TIGR00174">
    <property type="entry name" value="miaA"/>
    <property type="match status" value="1"/>
</dbReference>
<comment type="function">
    <text evidence="2 10 12">Catalyzes the transfer of a dimethylallyl group onto the adenine at position 37 in tRNAs that read codons beginning with uridine, leading to the formation of N6-(dimethylallyl)adenosine (i(6)A).</text>
</comment>
<feature type="binding site" evidence="10">
    <location>
        <begin position="13"/>
        <end position="18"/>
    </location>
    <ligand>
        <name>substrate</name>
    </ligand>
</feature>
<dbReference type="Gene3D" id="3.40.50.300">
    <property type="entry name" value="P-loop containing nucleotide triphosphate hydrolases"/>
    <property type="match status" value="1"/>
</dbReference>
<dbReference type="HAMAP" id="MF_00185">
    <property type="entry name" value="IPP_trans"/>
    <property type="match status" value="1"/>
</dbReference>
<accession>A0A1G6MG66</accession>
<reference evidence="15" key="1">
    <citation type="submission" date="2016-10" db="EMBL/GenBank/DDBJ databases">
        <authorList>
            <person name="Varghese N."/>
            <person name="Submissions S."/>
        </authorList>
    </citation>
    <scope>NUCLEOTIDE SEQUENCE [LARGE SCALE GENOMIC DNA]</scope>
    <source>
        <strain evidence="15">DSM 11005</strain>
    </source>
</reference>
<dbReference type="Pfam" id="PF01715">
    <property type="entry name" value="IPPT"/>
    <property type="match status" value="1"/>
</dbReference>
<keyword evidence="8 10" id="KW-0460">Magnesium</keyword>
<dbReference type="EC" id="2.5.1.75" evidence="10"/>
<dbReference type="PANTHER" id="PTHR11088:SF60">
    <property type="entry name" value="TRNA DIMETHYLALLYLTRANSFERASE"/>
    <property type="match status" value="1"/>
</dbReference>
<dbReference type="OrthoDB" id="9776390at2"/>
<evidence type="ECO:0000256" key="11">
    <source>
        <dbReference type="RuleBase" id="RU003783"/>
    </source>
</evidence>
<comment type="similarity">
    <text evidence="3 10 13">Belongs to the IPP transferase family.</text>
</comment>
<dbReference type="InterPro" id="IPR018022">
    <property type="entry name" value="IPT"/>
</dbReference>
<dbReference type="Proteomes" id="UP000198943">
    <property type="component" value="Unassembled WGS sequence"/>
</dbReference>
<evidence type="ECO:0000256" key="4">
    <source>
        <dbReference type="ARBA" id="ARBA00022679"/>
    </source>
</evidence>
<dbReference type="Gene3D" id="1.10.20.140">
    <property type="match status" value="1"/>
</dbReference>
<keyword evidence="5 10" id="KW-0819">tRNA processing</keyword>
<feature type="site" description="Interaction with substrate tRNA" evidence="10">
    <location>
        <position position="102"/>
    </location>
</feature>
<dbReference type="GO" id="GO:0006400">
    <property type="term" value="P:tRNA modification"/>
    <property type="evidence" value="ECO:0007669"/>
    <property type="project" value="TreeGrafter"/>
</dbReference>
<dbReference type="InterPro" id="IPR039657">
    <property type="entry name" value="Dimethylallyltransferase"/>
</dbReference>
<evidence type="ECO:0000256" key="1">
    <source>
        <dbReference type="ARBA" id="ARBA00001946"/>
    </source>
</evidence>
<evidence type="ECO:0000256" key="10">
    <source>
        <dbReference type="HAMAP-Rule" id="MF_00185"/>
    </source>
</evidence>
<organism evidence="14 15">
    <name type="scientific">Succiniclasticum ruminis</name>
    <dbReference type="NCBI Taxonomy" id="40841"/>
    <lineage>
        <taxon>Bacteria</taxon>
        <taxon>Bacillati</taxon>
        <taxon>Bacillota</taxon>
        <taxon>Negativicutes</taxon>
        <taxon>Acidaminococcales</taxon>
        <taxon>Acidaminococcaceae</taxon>
        <taxon>Succiniclasticum</taxon>
    </lineage>
</organism>
<comment type="cofactor">
    <cofactor evidence="1 10">
        <name>Mg(2+)</name>
        <dbReference type="ChEBI" id="CHEBI:18420"/>
    </cofactor>
</comment>
<comment type="catalytic activity">
    <reaction evidence="9 10 11">
        <text>adenosine(37) in tRNA + dimethylallyl diphosphate = N(6)-dimethylallyladenosine(37) in tRNA + diphosphate</text>
        <dbReference type="Rhea" id="RHEA:26482"/>
        <dbReference type="Rhea" id="RHEA-COMP:10162"/>
        <dbReference type="Rhea" id="RHEA-COMP:10375"/>
        <dbReference type="ChEBI" id="CHEBI:33019"/>
        <dbReference type="ChEBI" id="CHEBI:57623"/>
        <dbReference type="ChEBI" id="CHEBI:74411"/>
        <dbReference type="ChEBI" id="CHEBI:74415"/>
        <dbReference type="EC" id="2.5.1.75"/>
    </reaction>
</comment>
<evidence type="ECO:0000256" key="6">
    <source>
        <dbReference type="ARBA" id="ARBA00022741"/>
    </source>
</evidence>
<evidence type="ECO:0000313" key="14">
    <source>
        <dbReference type="EMBL" id="SDC54267.1"/>
    </source>
</evidence>
<feature type="site" description="Interaction with substrate tRNA" evidence="10">
    <location>
        <position position="125"/>
    </location>
</feature>
<dbReference type="RefSeq" id="WP_093730581.1">
    <property type="nucleotide sequence ID" value="NZ_FMYW01000009.1"/>
</dbReference>
<proteinExistence type="inferred from homology"/>
<dbReference type="GO" id="GO:0005524">
    <property type="term" value="F:ATP binding"/>
    <property type="evidence" value="ECO:0007669"/>
    <property type="project" value="UniProtKB-UniRule"/>
</dbReference>
<dbReference type="EMBL" id="FMYW01000009">
    <property type="protein sequence ID" value="SDC54267.1"/>
    <property type="molecule type" value="Genomic_DNA"/>
</dbReference>
<sequence length="310" mass="35208">MPKERIVVILGPTATGKSNCGIELAKRFRGEIISGDSMLVYRQMNIGTAKPSAEELQMAPHHLVDILPPDASYSVADFQQQAAELISKITLRGNLPILVGGTGLYIKALLEDYQFSSVEENPELRRQLEIFASEQGTDKLYARLKKEDPAAASRLHPNDVRRVVRALETALSGDRVSQAKQNELKYDAAVFGLSMDRDFLYERINQRVDRMLEEGLEEEVRALMKAGVPTDCLSMKSLGYRQMAEYLTGKCDFAAAVDNIKKGTRHFAKRQITWYKKMPYIHWFTVDRNLNYEKIVTEMADILEKKVKRM</sequence>
<keyword evidence="4 10" id="KW-0808">Transferase</keyword>
<feature type="binding site" evidence="10">
    <location>
        <begin position="11"/>
        <end position="18"/>
    </location>
    <ligand>
        <name>ATP</name>
        <dbReference type="ChEBI" id="CHEBI:30616"/>
    </ligand>
</feature>
<dbReference type="InterPro" id="IPR027417">
    <property type="entry name" value="P-loop_NTPase"/>
</dbReference>
<evidence type="ECO:0000256" key="3">
    <source>
        <dbReference type="ARBA" id="ARBA00005842"/>
    </source>
</evidence>
<protein>
    <recommendedName>
        <fullName evidence="10">tRNA dimethylallyltransferase</fullName>
        <ecNumber evidence="10">2.5.1.75</ecNumber>
    </recommendedName>
    <alternativeName>
        <fullName evidence="10">Dimethylallyl diphosphate:tRNA dimethylallyltransferase</fullName>
        <shortName evidence="10">DMAPP:tRNA dimethylallyltransferase</shortName>
        <shortName evidence="10">DMATase</shortName>
    </alternativeName>
    <alternativeName>
        <fullName evidence="10">Isopentenyl-diphosphate:tRNA isopentenyltransferase</fullName>
        <shortName evidence="10">IPP transferase</shortName>
        <shortName evidence="10">IPPT</shortName>
        <shortName evidence="10">IPTase</shortName>
    </alternativeName>
</protein>
<evidence type="ECO:0000313" key="15">
    <source>
        <dbReference type="Proteomes" id="UP000198943"/>
    </source>
</evidence>
<dbReference type="AlphaFoldDB" id="A0A1G6MG66"/>
<evidence type="ECO:0000256" key="2">
    <source>
        <dbReference type="ARBA" id="ARBA00003213"/>
    </source>
</evidence>
<gene>
    <name evidence="10" type="primary">miaA</name>
    <name evidence="14" type="ORF">SAMN04487864_109102</name>
</gene>